<organism evidence="1 2">
    <name type="scientific">Methylobacterium isbiliense</name>
    <dbReference type="NCBI Taxonomy" id="315478"/>
    <lineage>
        <taxon>Bacteria</taxon>
        <taxon>Pseudomonadati</taxon>
        <taxon>Pseudomonadota</taxon>
        <taxon>Alphaproteobacteria</taxon>
        <taxon>Hyphomicrobiales</taxon>
        <taxon>Methylobacteriaceae</taxon>
        <taxon>Methylobacterium</taxon>
    </lineage>
</organism>
<comment type="caution">
    <text evidence="1">The sequence shown here is derived from an EMBL/GenBank/DDBJ whole genome shotgun (WGS) entry which is preliminary data.</text>
</comment>
<evidence type="ECO:0000313" key="1">
    <source>
        <dbReference type="EMBL" id="GJE00728.1"/>
    </source>
</evidence>
<dbReference type="EMBL" id="BPQQ01000031">
    <property type="protein sequence ID" value="GJE00728.1"/>
    <property type="molecule type" value="Genomic_DNA"/>
</dbReference>
<name>A0ABQ4SFP0_9HYPH</name>
<accession>A0ABQ4SFP0</accession>
<reference evidence="1" key="1">
    <citation type="journal article" date="2021" name="Front. Microbiol.">
        <title>Comprehensive Comparative Genomics and Phenotyping of Methylobacterium Species.</title>
        <authorList>
            <person name="Alessa O."/>
            <person name="Ogura Y."/>
            <person name="Fujitani Y."/>
            <person name="Takami H."/>
            <person name="Hayashi T."/>
            <person name="Sahin N."/>
            <person name="Tani A."/>
        </authorList>
    </citation>
    <scope>NUCLEOTIDE SEQUENCE</scope>
    <source>
        <strain evidence="1">DSM 17168</strain>
    </source>
</reference>
<evidence type="ECO:0000313" key="2">
    <source>
        <dbReference type="Proteomes" id="UP001055153"/>
    </source>
</evidence>
<dbReference type="Proteomes" id="UP001055153">
    <property type="component" value="Unassembled WGS sequence"/>
</dbReference>
<sequence>MRGRRFGWRRGLRAAGAVLRSRHTYIAGGILAASVVLAQVGPAAWVGMTRFLGRPYCLSYSDVYMYPGGAFQRRGEDWIEVPTYRNVDVSYFDEIERTTDYIYIVNAPSRSNTKVSAITIRLPVCGGTAQVTVPSADDWIDTHTVWR</sequence>
<keyword evidence="2" id="KW-1185">Reference proteome</keyword>
<protein>
    <submittedName>
        <fullName evidence="1">Uncharacterized protein</fullName>
    </submittedName>
</protein>
<proteinExistence type="predicted"/>
<reference evidence="1" key="2">
    <citation type="submission" date="2021-08" db="EMBL/GenBank/DDBJ databases">
        <authorList>
            <person name="Tani A."/>
            <person name="Ola A."/>
            <person name="Ogura Y."/>
            <person name="Katsura K."/>
            <person name="Hayashi T."/>
        </authorList>
    </citation>
    <scope>NUCLEOTIDE SEQUENCE</scope>
    <source>
        <strain evidence="1">DSM 17168</strain>
    </source>
</reference>
<gene>
    <name evidence="1" type="ORF">GMJLKIPL_2654</name>
</gene>